<feature type="signal peptide" evidence="1">
    <location>
        <begin position="1"/>
        <end position="27"/>
    </location>
</feature>
<dbReference type="PROSITE" id="PS51257">
    <property type="entry name" value="PROKAR_LIPOPROTEIN"/>
    <property type="match status" value="1"/>
</dbReference>
<evidence type="ECO:0000313" key="2">
    <source>
        <dbReference type="EMBL" id="WPJ97097.1"/>
    </source>
</evidence>
<dbReference type="EMBL" id="CP138858">
    <property type="protein sequence ID" value="WPJ97097.1"/>
    <property type="molecule type" value="Genomic_DNA"/>
</dbReference>
<organism evidence="2 3">
    <name type="scientific">Coraliomargarita algicola</name>
    <dbReference type="NCBI Taxonomy" id="3092156"/>
    <lineage>
        <taxon>Bacteria</taxon>
        <taxon>Pseudomonadati</taxon>
        <taxon>Verrucomicrobiota</taxon>
        <taxon>Opitutia</taxon>
        <taxon>Puniceicoccales</taxon>
        <taxon>Coraliomargaritaceae</taxon>
        <taxon>Coraliomargarita</taxon>
    </lineage>
</organism>
<proteinExistence type="predicted"/>
<keyword evidence="3" id="KW-1185">Reference proteome</keyword>
<reference evidence="2 3" key="1">
    <citation type="submission" date="2023-11" db="EMBL/GenBank/DDBJ databases">
        <title>Coraliomargarita sp. nov., isolated from marine algae.</title>
        <authorList>
            <person name="Lee J.K."/>
            <person name="Baek J.H."/>
            <person name="Kim J.M."/>
            <person name="Choi D.G."/>
            <person name="Jeon C.O."/>
        </authorList>
    </citation>
    <scope>NUCLEOTIDE SEQUENCE [LARGE SCALE GENOMIC DNA]</scope>
    <source>
        <strain evidence="2 3">J2-16</strain>
    </source>
</reference>
<sequence>MIKKNMTSQCLAFALGACALTSSSLNAETLAAWDFSSNLNATTEATNITGSAVTFGNFSNASTSYYGRSGGGEDLYARAFEISQTNGDGRILGTTEAVSVESRKTYFEFTLTPDSGAFDLSNFTATINAQTVSDTDAQTGFTAYYFLRSSADDYASNLGTGEVSVTATTASAGKTSADVIFSADLSDFDNISSAVTFRLYTYAVGDGGETLNYNHIARADDFTITGTTAIPEPSHTAAMLGAGALMSMLMIRRRIKA</sequence>
<dbReference type="NCBIfam" id="TIGR02595">
    <property type="entry name" value="PEP_CTERM"/>
    <property type="match status" value="1"/>
</dbReference>
<dbReference type="InterPro" id="IPR013424">
    <property type="entry name" value="Ice-binding_C"/>
</dbReference>
<evidence type="ECO:0000256" key="1">
    <source>
        <dbReference type="SAM" id="SignalP"/>
    </source>
</evidence>
<protein>
    <submittedName>
        <fullName evidence="2">PEP-CTERM sorting domain-containing protein</fullName>
    </submittedName>
</protein>
<gene>
    <name evidence="2" type="ORF">SH580_05175</name>
</gene>
<dbReference type="RefSeq" id="WP_319833948.1">
    <property type="nucleotide sequence ID" value="NZ_CP138858.1"/>
</dbReference>
<keyword evidence="1" id="KW-0732">Signal</keyword>
<evidence type="ECO:0000313" key="3">
    <source>
        <dbReference type="Proteomes" id="UP001324993"/>
    </source>
</evidence>
<accession>A0ABZ0RLX4</accession>
<name>A0ABZ0RLX4_9BACT</name>
<dbReference type="Proteomes" id="UP001324993">
    <property type="component" value="Chromosome"/>
</dbReference>
<feature type="chain" id="PRO_5045466965" evidence="1">
    <location>
        <begin position="28"/>
        <end position="257"/>
    </location>
</feature>